<dbReference type="eggNOG" id="COG4658">
    <property type="taxonomic scope" value="Bacteria"/>
</dbReference>
<keyword evidence="5 9" id="KW-0812">Transmembrane</keyword>
<keyword evidence="7 9" id="KW-1133">Transmembrane helix</keyword>
<dbReference type="PANTHER" id="PTHR30578">
    <property type="entry name" value="ELECTRON TRANSPORT COMPLEX PROTEIN RNFD"/>
    <property type="match status" value="1"/>
</dbReference>
<dbReference type="InterPro" id="IPR004338">
    <property type="entry name" value="NqrB/RnfD"/>
</dbReference>
<reference key="1">
    <citation type="submission" date="2009-08" db="EMBL/GenBank/DDBJ databases">
        <title>The genome sequence of Spirochaeta thermophila DSM6192.</title>
        <authorList>
            <person name="Angelov A."/>
            <person name="Mientus M."/>
            <person name="Wittenberg S."/>
            <person name="Lehmann R."/>
            <person name="Liesegang H."/>
            <person name="Daniel R."/>
            <person name="Liebl W."/>
        </authorList>
    </citation>
    <scope>NUCLEOTIDE SEQUENCE</scope>
    <source>
        <strain>DSM 6192</strain>
    </source>
</reference>
<proteinExistence type="predicted"/>
<name>E0RQ30_WINT6</name>
<dbReference type="Pfam" id="PF03116">
    <property type="entry name" value="NQR2_RnfD_RnfE"/>
    <property type="match status" value="1"/>
</dbReference>
<evidence type="ECO:0000256" key="2">
    <source>
        <dbReference type="ARBA" id="ARBA00022553"/>
    </source>
</evidence>
<feature type="transmembrane region" description="Helical" evidence="9">
    <location>
        <begin position="263"/>
        <end position="280"/>
    </location>
</feature>
<dbReference type="RefSeq" id="WP_013313255.1">
    <property type="nucleotide sequence ID" value="NC_014484.1"/>
</dbReference>
<evidence type="ECO:0000256" key="8">
    <source>
        <dbReference type="ARBA" id="ARBA00023136"/>
    </source>
</evidence>
<dbReference type="PaxDb" id="665571-STHERM_c04420"/>
<evidence type="ECO:0000256" key="5">
    <source>
        <dbReference type="ARBA" id="ARBA00022692"/>
    </source>
</evidence>
<organism evidence="10 11">
    <name type="scientific">Winmispira thermophila (strain ATCC 49972 / DSM 6192 / RI 19.B1)</name>
    <name type="common">Spirochaeta thermophila</name>
    <dbReference type="NCBI Taxonomy" id="665571"/>
    <lineage>
        <taxon>Bacteria</taxon>
        <taxon>Pseudomonadati</taxon>
        <taxon>Spirochaetota</taxon>
        <taxon>Spirochaetia</taxon>
        <taxon>Winmispirales</taxon>
        <taxon>Winmispiraceae</taxon>
        <taxon>Winmispira</taxon>
    </lineage>
</organism>
<protein>
    <recommendedName>
        <fullName evidence="12">RnfABCDGE type electron transport complex subunit D</fullName>
    </recommendedName>
</protein>
<keyword evidence="6" id="KW-1278">Translocase</keyword>
<feature type="transmembrane region" description="Helical" evidence="9">
    <location>
        <begin position="292"/>
        <end position="309"/>
    </location>
</feature>
<evidence type="ECO:0000256" key="3">
    <source>
        <dbReference type="ARBA" id="ARBA00022630"/>
    </source>
</evidence>
<keyword evidence="3" id="KW-0285">Flavoprotein</keyword>
<evidence type="ECO:0008006" key="12">
    <source>
        <dbReference type="Google" id="ProtNLM"/>
    </source>
</evidence>
<dbReference type="PANTHER" id="PTHR30578:SF0">
    <property type="entry name" value="ION-TRANSLOCATING OXIDOREDUCTASE COMPLEX SUBUNIT D"/>
    <property type="match status" value="1"/>
</dbReference>
<keyword evidence="2" id="KW-0597">Phosphoprotein</keyword>
<keyword evidence="8 9" id="KW-0472">Membrane</keyword>
<accession>E0RQ30</accession>
<feature type="transmembrane region" description="Helical" evidence="9">
    <location>
        <begin position="21"/>
        <end position="38"/>
    </location>
</feature>
<evidence type="ECO:0000256" key="6">
    <source>
        <dbReference type="ARBA" id="ARBA00022967"/>
    </source>
</evidence>
<dbReference type="AlphaFoldDB" id="E0RQ30"/>
<evidence type="ECO:0000256" key="1">
    <source>
        <dbReference type="ARBA" id="ARBA00022448"/>
    </source>
</evidence>
<evidence type="ECO:0000313" key="11">
    <source>
        <dbReference type="Proteomes" id="UP000001296"/>
    </source>
</evidence>
<sequence>MERVDGGRLVLGSRQVYERKKVLALLPVVGGMAVLFGPEGLLTTASTVVGSLGADLLMAQLLSRKARPSWDAVGLGLLVGLFLPPGLHPVAGFLAAVFGQVVARWTFGGPARAWFHPAVAAVLFAVVSFPFDAGSYLPPLFGDRVQGLPLFVEAKRLLSGLRGGSILQVVGLTPSAIDVRVTGVLNDVIFVPLRSYLPDGYVDLALGNVPGAVGAQMGLFVFLGALFLVYEEVVRVDLPFLFLGAYTLLVFVAGRGPEGGADVLFYLGATDVVLAAFFLIPDEVSRPSRAGLLPWYAVAGGLLAGFFALGGVFPYPGLLCAAVLNLTVPLVDHLSVARVGGRA</sequence>
<evidence type="ECO:0000256" key="4">
    <source>
        <dbReference type="ARBA" id="ARBA00022643"/>
    </source>
</evidence>
<feature type="transmembrane region" description="Helical" evidence="9">
    <location>
        <begin position="114"/>
        <end position="131"/>
    </location>
</feature>
<dbReference type="HOGENOM" id="CLU_808689_0_0_12"/>
<dbReference type="Proteomes" id="UP000001296">
    <property type="component" value="Chromosome"/>
</dbReference>
<evidence type="ECO:0000256" key="9">
    <source>
        <dbReference type="SAM" id="Phobius"/>
    </source>
</evidence>
<evidence type="ECO:0000256" key="7">
    <source>
        <dbReference type="ARBA" id="ARBA00022989"/>
    </source>
</evidence>
<keyword evidence="4" id="KW-0288">FMN</keyword>
<dbReference type="KEGG" id="sta:STHERM_c04420"/>
<feature type="transmembrane region" description="Helical" evidence="9">
    <location>
        <begin position="209"/>
        <end position="229"/>
    </location>
</feature>
<feature type="transmembrane region" description="Helical" evidence="9">
    <location>
        <begin position="236"/>
        <end position="257"/>
    </location>
</feature>
<evidence type="ECO:0000313" key="10">
    <source>
        <dbReference type="EMBL" id="ADN01414.1"/>
    </source>
</evidence>
<keyword evidence="1" id="KW-0813">Transport</keyword>
<dbReference type="EMBL" id="CP001698">
    <property type="protein sequence ID" value="ADN01414.1"/>
    <property type="molecule type" value="Genomic_DNA"/>
</dbReference>
<reference evidence="10 11" key="2">
    <citation type="journal article" date="2010" name="J. Bacteriol.">
        <title>Genome sequence of the polysaccharide-degrading, thermophilic anaerobe Spirochaeta thermophila DSM 6192.</title>
        <authorList>
            <person name="Angelov A."/>
            <person name="Liebl S."/>
            <person name="Ballschmiter M."/>
            <person name="Bomeke M."/>
            <person name="Lehmann R."/>
            <person name="Liesegang H."/>
            <person name="Daniel R."/>
            <person name="Liebl W."/>
        </authorList>
    </citation>
    <scope>NUCLEOTIDE SEQUENCE [LARGE SCALE GENOMIC DNA]</scope>
    <source>
        <strain evidence="11">ATCC 49972 / DSM 6192 / RI 19.B1</strain>
    </source>
</reference>
<dbReference type="GO" id="GO:0005886">
    <property type="term" value="C:plasma membrane"/>
    <property type="evidence" value="ECO:0007669"/>
    <property type="project" value="TreeGrafter"/>
</dbReference>
<gene>
    <name evidence="10" type="ordered locus">STHERM_c04420</name>
</gene>
<dbReference type="GO" id="GO:0055085">
    <property type="term" value="P:transmembrane transport"/>
    <property type="evidence" value="ECO:0007669"/>
    <property type="project" value="InterPro"/>
</dbReference>